<keyword evidence="3" id="KW-1185">Reference proteome</keyword>
<protein>
    <submittedName>
        <fullName evidence="2">Amidase</fullName>
        <ecNumber evidence="2">3.5.1.4</ecNumber>
    </submittedName>
</protein>
<evidence type="ECO:0000313" key="2">
    <source>
        <dbReference type="EMBL" id="MDZ8160930.1"/>
    </source>
</evidence>
<evidence type="ECO:0000313" key="3">
    <source>
        <dbReference type="Proteomes" id="UP001291912"/>
    </source>
</evidence>
<sequence length="392" mass="40798">MIHDGSYFSPGGQFTLTEVDDGPLRGVTVAVKDLYDVAGRVTGAGNPALTFDGSPARSHAVAVSRLLSAGATVMGKTATDELAAGMFGVNSHFGTPWNPAALDRVPGGSSSGAASAVAAGDAALGLGTDTGGSVRTPASFCGLFGLRTTHGRIPLEGVRPMAPGFDTVSLLARRTDVIAAALEALVDTSAAPRHITRLIVAEDLLAPADPDTVALVHRTAARWSRLWGLELETRRVCPEGVTPADLVDTFWPLMSRQLWESNGEWVLTEDPPLGEGIRDRILAAGQVDDAQVAVADTARHALANALSDHMEDALLVLPTAVGPAPLRTASFDELMDYRTRNLPLVVPASLCAMPQLSVPTGIVDGAPVGVSLLGMPGDDEVLLRWATRRGAA</sequence>
<dbReference type="Pfam" id="PF01425">
    <property type="entry name" value="Amidase"/>
    <property type="match status" value="2"/>
</dbReference>
<evidence type="ECO:0000259" key="1">
    <source>
        <dbReference type="Pfam" id="PF01425"/>
    </source>
</evidence>
<dbReference type="NCBIfam" id="NF006169">
    <property type="entry name" value="PRK08310.1"/>
    <property type="match status" value="1"/>
</dbReference>
<dbReference type="PROSITE" id="PS00571">
    <property type="entry name" value="AMIDASES"/>
    <property type="match status" value="1"/>
</dbReference>
<dbReference type="EC" id="3.5.1.4" evidence="2"/>
<dbReference type="Gene3D" id="3.90.1300.10">
    <property type="entry name" value="Amidase signature (AS) domain"/>
    <property type="match status" value="1"/>
</dbReference>
<feature type="domain" description="Amidase" evidence="1">
    <location>
        <begin position="20"/>
        <end position="189"/>
    </location>
</feature>
<dbReference type="InterPro" id="IPR036928">
    <property type="entry name" value="AS_sf"/>
</dbReference>
<feature type="domain" description="Amidase" evidence="1">
    <location>
        <begin position="279"/>
        <end position="383"/>
    </location>
</feature>
<name>A0ABU5N4G7_9MICO</name>
<dbReference type="GO" id="GO:0004040">
    <property type="term" value="F:amidase activity"/>
    <property type="evidence" value="ECO:0007669"/>
    <property type="project" value="UniProtKB-EC"/>
</dbReference>
<dbReference type="InterPro" id="IPR020556">
    <property type="entry name" value="Amidase_CS"/>
</dbReference>
<proteinExistence type="predicted"/>
<dbReference type="EMBL" id="JAWJYN010000001">
    <property type="protein sequence ID" value="MDZ8160930.1"/>
    <property type="molecule type" value="Genomic_DNA"/>
</dbReference>
<reference evidence="2 3" key="1">
    <citation type="submission" date="2023-10" db="EMBL/GenBank/DDBJ databases">
        <title>Microbacterium xanthum sp. nov., isolated from seaweed.</title>
        <authorList>
            <person name="Lee S.D."/>
        </authorList>
    </citation>
    <scope>NUCLEOTIDE SEQUENCE [LARGE SCALE GENOMIC DNA]</scope>
    <source>
        <strain evidence="2 3">KCTC 19124</strain>
    </source>
</reference>
<gene>
    <name evidence="2" type="ORF">R2Q92_03720</name>
</gene>
<dbReference type="PANTHER" id="PTHR46310">
    <property type="entry name" value="AMIDASE 1"/>
    <property type="match status" value="1"/>
</dbReference>
<keyword evidence="2" id="KW-0378">Hydrolase</keyword>
<comment type="caution">
    <text evidence="2">The sequence shown here is derived from an EMBL/GenBank/DDBJ whole genome shotgun (WGS) entry which is preliminary data.</text>
</comment>
<dbReference type="RefSeq" id="WP_194423603.1">
    <property type="nucleotide sequence ID" value="NZ_BAAAPT010000001.1"/>
</dbReference>
<dbReference type="Proteomes" id="UP001291912">
    <property type="component" value="Unassembled WGS sequence"/>
</dbReference>
<dbReference type="SUPFAM" id="SSF75304">
    <property type="entry name" value="Amidase signature (AS) enzymes"/>
    <property type="match status" value="1"/>
</dbReference>
<dbReference type="PANTHER" id="PTHR46310:SF7">
    <property type="entry name" value="AMIDASE 1"/>
    <property type="match status" value="1"/>
</dbReference>
<organism evidence="2 3">
    <name type="scientific">Microbacterium aquimaris</name>
    <dbReference type="NCBI Taxonomy" id="459816"/>
    <lineage>
        <taxon>Bacteria</taxon>
        <taxon>Bacillati</taxon>
        <taxon>Actinomycetota</taxon>
        <taxon>Actinomycetes</taxon>
        <taxon>Micrococcales</taxon>
        <taxon>Microbacteriaceae</taxon>
        <taxon>Microbacterium</taxon>
    </lineage>
</organism>
<dbReference type="InterPro" id="IPR023631">
    <property type="entry name" value="Amidase_dom"/>
</dbReference>
<accession>A0ABU5N4G7</accession>